<gene>
    <name evidence="3" type="ORF">BLNAU_11698</name>
</gene>
<dbReference type="SUPFAM" id="SSF56112">
    <property type="entry name" value="Protein kinase-like (PK-like)"/>
    <property type="match status" value="1"/>
</dbReference>
<dbReference type="Proteomes" id="UP001281761">
    <property type="component" value="Unassembled WGS sequence"/>
</dbReference>
<proteinExistence type="predicted"/>
<evidence type="ECO:0000259" key="2">
    <source>
        <dbReference type="PROSITE" id="PS50011"/>
    </source>
</evidence>
<dbReference type="InterPro" id="IPR011009">
    <property type="entry name" value="Kinase-like_dom_sf"/>
</dbReference>
<name>A0ABQ9XRK5_9EUKA</name>
<feature type="compositionally biased region" description="Acidic residues" evidence="1">
    <location>
        <begin position="157"/>
        <end position="183"/>
    </location>
</feature>
<organism evidence="3 4">
    <name type="scientific">Blattamonas nauphoetae</name>
    <dbReference type="NCBI Taxonomy" id="2049346"/>
    <lineage>
        <taxon>Eukaryota</taxon>
        <taxon>Metamonada</taxon>
        <taxon>Preaxostyla</taxon>
        <taxon>Oxymonadida</taxon>
        <taxon>Blattamonas</taxon>
    </lineage>
</organism>
<feature type="domain" description="Protein kinase" evidence="2">
    <location>
        <begin position="11"/>
        <end position="218"/>
    </location>
</feature>
<dbReference type="EMBL" id="JARBJD010000092">
    <property type="protein sequence ID" value="KAK2953412.1"/>
    <property type="molecule type" value="Genomic_DNA"/>
</dbReference>
<evidence type="ECO:0000313" key="4">
    <source>
        <dbReference type="Proteomes" id="UP001281761"/>
    </source>
</evidence>
<accession>A0ABQ9XRK5</accession>
<dbReference type="InterPro" id="IPR000719">
    <property type="entry name" value="Prot_kinase_dom"/>
</dbReference>
<dbReference type="PROSITE" id="PS50011">
    <property type="entry name" value="PROTEIN_KINASE_DOM"/>
    <property type="match status" value="1"/>
</dbReference>
<protein>
    <recommendedName>
        <fullName evidence="2">Protein kinase domain-containing protein</fullName>
    </recommendedName>
</protein>
<dbReference type="SMART" id="SM00220">
    <property type="entry name" value="S_TKc"/>
    <property type="match status" value="1"/>
</dbReference>
<keyword evidence="4" id="KW-1185">Reference proteome</keyword>
<feature type="region of interest" description="Disordered" evidence="1">
    <location>
        <begin position="153"/>
        <end position="218"/>
    </location>
</feature>
<dbReference type="Gene3D" id="3.30.200.20">
    <property type="entry name" value="Phosphorylase Kinase, domain 1"/>
    <property type="match status" value="1"/>
</dbReference>
<sequence>MTTVVEVPEGYSFVREISSGGFGSVVELIENSTQEHYAGKMIPCVTAKDKERINREVNRLRKFDHPGIVGLKEVASMGNMKVILMELGGQSLAGMMKDYTERRDLMPRDPLFTLQFYENKEEEAVCHAFCDKYNLPNTVYSHLVSQVTAMHQQFLQTEEEEESEWEEEDESFEEEEVEEDSESDAPLPQKPLQQPDAGADIINPFTPPLPPIPTKSND</sequence>
<reference evidence="3 4" key="1">
    <citation type="journal article" date="2022" name="bioRxiv">
        <title>Genomics of Preaxostyla Flagellates Illuminates Evolutionary Transitions and the Path Towards Mitochondrial Loss.</title>
        <authorList>
            <person name="Novak L.V.F."/>
            <person name="Treitli S.C."/>
            <person name="Pyrih J."/>
            <person name="Halakuc P."/>
            <person name="Pipaliya S.V."/>
            <person name="Vacek V."/>
            <person name="Brzon O."/>
            <person name="Soukal P."/>
            <person name="Eme L."/>
            <person name="Dacks J.B."/>
            <person name="Karnkowska A."/>
            <person name="Elias M."/>
            <person name="Hampl V."/>
        </authorList>
    </citation>
    <scope>NUCLEOTIDE SEQUENCE [LARGE SCALE GENOMIC DNA]</scope>
    <source>
        <strain evidence="3">NAU3</strain>
        <tissue evidence="3">Gut</tissue>
    </source>
</reference>
<evidence type="ECO:0000256" key="1">
    <source>
        <dbReference type="SAM" id="MobiDB-lite"/>
    </source>
</evidence>
<evidence type="ECO:0000313" key="3">
    <source>
        <dbReference type="EMBL" id="KAK2953412.1"/>
    </source>
</evidence>
<dbReference type="Pfam" id="PF00069">
    <property type="entry name" value="Pkinase"/>
    <property type="match status" value="1"/>
</dbReference>
<comment type="caution">
    <text evidence="3">The sequence shown here is derived from an EMBL/GenBank/DDBJ whole genome shotgun (WGS) entry which is preliminary data.</text>
</comment>
<feature type="compositionally biased region" description="Pro residues" evidence="1">
    <location>
        <begin position="205"/>
        <end position="218"/>
    </location>
</feature>